<reference evidence="1 2" key="1">
    <citation type="journal article" date="2019" name="PLoS Genet.">
        <title>Convergent evolution of linked mating-type loci in basidiomycete fungi.</title>
        <authorList>
            <person name="Sun S."/>
            <person name="Coelho M.A."/>
            <person name="Heitman J."/>
            <person name="Nowrousian M."/>
        </authorList>
    </citation>
    <scope>NUCLEOTIDE SEQUENCE [LARGE SCALE GENOMIC DNA]</scope>
    <source>
        <strain evidence="1 2">CBS 4282</strain>
    </source>
</reference>
<accession>A0A7D8V8U8</accession>
<name>A0A7D8V8U8_VANHU</name>
<keyword evidence="2" id="KW-1185">Reference proteome</keyword>
<dbReference type="AlphaFoldDB" id="A0A7D8V8U8"/>
<dbReference type="EMBL" id="QKWK01000002">
    <property type="protein sequence ID" value="TXT13461.1"/>
    <property type="molecule type" value="Genomic_DNA"/>
</dbReference>
<gene>
    <name evidence="1" type="ORF">VHUM_00828</name>
</gene>
<protein>
    <submittedName>
        <fullName evidence="1">Uncharacterized protein</fullName>
    </submittedName>
</protein>
<organism evidence="1 2">
    <name type="scientific">Vanrija humicola</name>
    <name type="common">Yeast</name>
    <name type="synonym">Cryptococcus humicola</name>
    <dbReference type="NCBI Taxonomy" id="5417"/>
    <lineage>
        <taxon>Eukaryota</taxon>
        <taxon>Fungi</taxon>
        <taxon>Dikarya</taxon>
        <taxon>Basidiomycota</taxon>
        <taxon>Agaricomycotina</taxon>
        <taxon>Tremellomycetes</taxon>
        <taxon>Trichosporonales</taxon>
        <taxon>Trichosporonaceae</taxon>
        <taxon>Vanrija</taxon>
    </lineage>
</organism>
<comment type="caution">
    <text evidence="1">The sequence shown here is derived from an EMBL/GenBank/DDBJ whole genome shotgun (WGS) entry which is preliminary data.</text>
</comment>
<dbReference type="Proteomes" id="UP000473826">
    <property type="component" value="Unassembled WGS sequence"/>
</dbReference>
<proteinExistence type="predicted"/>
<evidence type="ECO:0000313" key="1">
    <source>
        <dbReference type="EMBL" id="TXT13461.1"/>
    </source>
</evidence>
<evidence type="ECO:0000313" key="2">
    <source>
        <dbReference type="Proteomes" id="UP000473826"/>
    </source>
</evidence>
<sequence length="42" mass="4507">MDAFTNVFTIVASPAQEGTEAPRNAESGQYRGGFNWLSCVIA</sequence>